<evidence type="ECO:0000256" key="11">
    <source>
        <dbReference type="PIRSR" id="PIRSR001031-2"/>
    </source>
</evidence>
<dbReference type="SUPFAM" id="SSF48208">
    <property type="entry name" value="Six-hairpin glycosidases"/>
    <property type="match status" value="1"/>
</dbReference>
<dbReference type="SMR" id="A1CFR0"/>
<dbReference type="SUPFAM" id="SSF49452">
    <property type="entry name" value="Starch-binding domain-like"/>
    <property type="match status" value="1"/>
</dbReference>
<dbReference type="HOGENOM" id="CLU_012173_1_0_1"/>
<dbReference type="SMART" id="SM01065">
    <property type="entry name" value="CBM_2"/>
    <property type="match status" value="1"/>
</dbReference>
<keyword evidence="4 9" id="KW-0378">Hydrolase</keyword>
<dbReference type="Pfam" id="PF00686">
    <property type="entry name" value="CBM_20"/>
    <property type="match status" value="1"/>
</dbReference>
<dbReference type="InterPro" id="IPR013783">
    <property type="entry name" value="Ig-like_fold"/>
</dbReference>
<feature type="region of interest" description="Disordered" evidence="12">
    <location>
        <begin position="501"/>
        <end position="531"/>
    </location>
</feature>
<dbReference type="PIRSF" id="PIRSF001031">
    <property type="entry name" value="Glu-a-glcsd_SBD"/>
    <property type="match status" value="1"/>
</dbReference>
<dbReference type="PANTHER" id="PTHR31616">
    <property type="entry name" value="TREHALASE"/>
    <property type="match status" value="1"/>
</dbReference>
<feature type="active site" description="Proton donor" evidence="10">
    <location>
        <position position="208"/>
    </location>
</feature>
<feature type="active site" description="Proton acceptor" evidence="10">
    <location>
        <position position="205"/>
    </location>
</feature>
<evidence type="ECO:0000259" key="14">
    <source>
        <dbReference type="PROSITE" id="PS51166"/>
    </source>
</evidence>
<evidence type="ECO:0000256" key="7">
    <source>
        <dbReference type="ARBA" id="ARBA00023295"/>
    </source>
</evidence>
<dbReference type="InterPro" id="IPR000165">
    <property type="entry name" value="Glucoamylase"/>
</dbReference>
<dbReference type="GeneID" id="4704732"/>
<dbReference type="Proteomes" id="UP000006701">
    <property type="component" value="Unassembled WGS sequence"/>
</dbReference>
<evidence type="ECO:0000256" key="2">
    <source>
        <dbReference type="ARBA" id="ARBA00006188"/>
    </source>
</evidence>
<proteinExistence type="inferred from homology"/>
<dbReference type="OMA" id="MAPRFWT"/>
<keyword evidence="3 13" id="KW-0732">Signal</keyword>
<comment type="similarity">
    <text evidence="2 9">Belongs to the glycosyl hydrolase 15 family.</text>
</comment>
<keyword evidence="8 9" id="KW-0624">Polysaccharide degradation</keyword>
<evidence type="ECO:0000313" key="15">
    <source>
        <dbReference type="EMBL" id="EAW11709.1"/>
    </source>
</evidence>
<dbReference type="PROSITE" id="PS00820">
    <property type="entry name" value="GLUCOAMYLASE"/>
    <property type="match status" value="1"/>
</dbReference>
<dbReference type="PRINTS" id="PR00736">
    <property type="entry name" value="GLHYDRLASE15"/>
</dbReference>
<dbReference type="InterPro" id="IPR008928">
    <property type="entry name" value="6-hairpin_glycosidase_sf"/>
</dbReference>
<sequence>MARGISFALWALSLGQSAFAAPNVSPRAGVGSLDSWLSAETTYSLNSILTNTGSNGAYAKSAKPGIIIASPSLEGPNYYYTWTRDAALTMRVLIEEFRNGKIELQNVLKDYINSQAFLQTVDNRSGGLASGGLAEPKYNVDMTAFTGDWGRPQRDGPALRATAMIDFGNWLIDNGYASYAKDNIWPIVRNDLSYVAQYWPQSGFDLWEEINSMSFFTIAASHRSLVEGSAFAKRVGASCSWCDSQAPQVLCYQQSFWTGSYMKANTGGGRSGKDANTVLASIHLFDPEAGCDDATFQPCSPRALSNIKVFVDSFRGSLYPVNNGIPQGKAVAIGRYPEDVYYSGNPWFLTTLAVAEQLYDAIYQWKKSGAITITSTSLPFFQELYSAASTRTYASSDPAFNAIIDSVKTYADGYVSIVQSHSANNGSLSEQFDKTYGMSTSARDLTWSYAALLTANARRAGVVPPSWAAAQNNQIPGSCSNSGATGTYQPAPINSWPVLSSGTPGTPGTTTTAATVGTSTTTTAPTSTTTGPGQCTVPTAVSVTFDELAATAYGETILIVGSIPELGSWDATKAVALSATKYSASNPLWFVTIDLPAGKSFEYKYIRKQTNGNVKWESNPNRSYKVPATCNTLTDVKNDTWR</sequence>
<evidence type="ECO:0000313" key="16">
    <source>
        <dbReference type="Proteomes" id="UP000006701"/>
    </source>
</evidence>
<dbReference type="EMBL" id="DS027052">
    <property type="protein sequence ID" value="EAW11709.1"/>
    <property type="molecule type" value="Genomic_DNA"/>
</dbReference>
<dbReference type="RefSeq" id="XP_001273135.1">
    <property type="nucleotide sequence ID" value="XM_001273134.1"/>
</dbReference>
<name>A1CFR0_ASPCL</name>
<feature type="domain" description="CBM20" evidence="14">
    <location>
        <begin position="529"/>
        <end position="642"/>
    </location>
</feature>
<keyword evidence="16" id="KW-1185">Reference proteome</keyword>
<evidence type="ECO:0000256" key="9">
    <source>
        <dbReference type="PIRNR" id="PIRNR001031"/>
    </source>
</evidence>
<evidence type="ECO:0000256" key="13">
    <source>
        <dbReference type="SAM" id="SignalP"/>
    </source>
</evidence>
<dbReference type="PROSITE" id="PS51166">
    <property type="entry name" value="CBM20"/>
    <property type="match status" value="1"/>
</dbReference>
<comment type="catalytic activity">
    <reaction evidence="1 9">
        <text>Hydrolysis of terminal (1-&gt;4)-linked alpha-D-glucose residues successively from non-reducing ends of the chains with release of beta-D-glucose.</text>
        <dbReference type="EC" id="3.2.1.3"/>
    </reaction>
</comment>
<evidence type="ECO:0000256" key="3">
    <source>
        <dbReference type="ARBA" id="ARBA00022729"/>
    </source>
</evidence>
<dbReference type="Gene3D" id="1.50.10.10">
    <property type="match status" value="1"/>
</dbReference>
<dbReference type="Gene3D" id="2.60.40.10">
    <property type="entry name" value="Immunoglobulins"/>
    <property type="match status" value="1"/>
</dbReference>
<dbReference type="InterPro" id="IPR012341">
    <property type="entry name" value="6hp_glycosidase-like_sf"/>
</dbReference>
<protein>
    <recommendedName>
        <fullName evidence="9">Glucoamylase</fullName>
        <ecNumber evidence="9">3.2.1.3</ecNumber>
    </recommendedName>
    <alternativeName>
        <fullName evidence="9">1,4-alpha-D-glucan glucohydrolase</fullName>
    </alternativeName>
    <alternativeName>
        <fullName evidence="9">Glucan 1,4-alpha-glucosidase</fullName>
    </alternativeName>
</protein>
<dbReference type="FunFam" id="1.50.10.10:FF:000018">
    <property type="entry name" value="Glucoamylase"/>
    <property type="match status" value="1"/>
</dbReference>
<dbReference type="Pfam" id="PF00723">
    <property type="entry name" value="Glyco_hydro_15"/>
    <property type="match status" value="1"/>
</dbReference>
<feature type="binding site" evidence="11">
    <location>
        <position position="149"/>
    </location>
    <ligand>
        <name>substrate</name>
    </ligand>
</feature>
<evidence type="ECO:0000256" key="12">
    <source>
        <dbReference type="SAM" id="MobiDB-lite"/>
    </source>
</evidence>
<evidence type="ECO:0000256" key="5">
    <source>
        <dbReference type="ARBA" id="ARBA00023180"/>
    </source>
</evidence>
<keyword evidence="5" id="KW-0325">Glycoprotein</keyword>
<evidence type="ECO:0000256" key="8">
    <source>
        <dbReference type="ARBA" id="ARBA00023326"/>
    </source>
</evidence>
<dbReference type="InterPro" id="IPR011613">
    <property type="entry name" value="GH15-like"/>
</dbReference>
<evidence type="ECO:0000256" key="4">
    <source>
        <dbReference type="ARBA" id="ARBA00022801"/>
    </source>
</evidence>
<keyword evidence="7 9" id="KW-0326">Glycosidase</keyword>
<dbReference type="GO" id="GO:0000272">
    <property type="term" value="P:polysaccharide catabolic process"/>
    <property type="evidence" value="ECO:0007669"/>
    <property type="project" value="UniProtKB-KW"/>
</dbReference>
<accession>A1CFR0</accession>
<dbReference type="FunFam" id="2.60.40.10:FF:000552">
    <property type="entry name" value="Related to glucoamylase"/>
    <property type="match status" value="1"/>
</dbReference>
<feature type="signal peptide" evidence="13">
    <location>
        <begin position="1"/>
        <end position="20"/>
    </location>
</feature>
<dbReference type="GO" id="GO:0000324">
    <property type="term" value="C:fungal-type vacuole"/>
    <property type="evidence" value="ECO:0007669"/>
    <property type="project" value="TreeGrafter"/>
</dbReference>
<gene>
    <name evidence="15" type="ORF">ACLA_094080</name>
</gene>
<dbReference type="InterPro" id="IPR034836">
    <property type="entry name" value="CBM20_glucoamylase"/>
</dbReference>
<dbReference type="InterPro" id="IPR002044">
    <property type="entry name" value="CBM20"/>
</dbReference>
<dbReference type="STRING" id="344612.A1CFR0"/>
<feature type="chain" id="PRO_5002633076" description="Glucoamylase" evidence="13">
    <location>
        <begin position="21"/>
        <end position="642"/>
    </location>
</feature>
<dbReference type="InterPro" id="IPR013784">
    <property type="entry name" value="Carb-bd-like_fold"/>
</dbReference>
<organism evidence="15 16">
    <name type="scientific">Aspergillus clavatus (strain ATCC 1007 / CBS 513.65 / DSM 816 / NCTC 3887 / NRRL 1 / QM 1276 / 107)</name>
    <dbReference type="NCBI Taxonomy" id="344612"/>
    <lineage>
        <taxon>Eukaryota</taxon>
        <taxon>Fungi</taxon>
        <taxon>Dikarya</taxon>
        <taxon>Ascomycota</taxon>
        <taxon>Pezizomycotina</taxon>
        <taxon>Eurotiomycetes</taxon>
        <taxon>Eurotiomycetidae</taxon>
        <taxon>Eurotiales</taxon>
        <taxon>Aspergillaceae</taxon>
        <taxon>Aspergillus</taxon>
        <taxon>Aspergillus subgen. Fumigati</taxon>
    </lineage>
</organism>
<dbReference type="eggNOG" id="ENOG502QPM2">
    <property type="taxonomic scope" value="Eukaryota"/>
</dbReference>
<dbReference type="VEuPathDB" id="FungiDB:ACLA_094080"/>
<dbReference type="EC" id="3.2.1.3" evidence="9"/>
<dbReference type="AlphaFoldDB" id="A1CFR0"/>
<keyword evidence="6 9" id="KW-0119">Carbohydrate metabolism</keyword>
<dbReference type="GO" id="GO:2001070">
    <property type="term" value="F:starch binding"/>
    <property type="evidence" value="ECO:0007669"/>
    <property type="project" value="InterPro"/>
</dbReference>
<dbReference type="PANTHER" id="PTHR31616:SF12">
    <property type="entry name" value="GLUCOAMYLASE"/>
    <property type="match status" value="1"/>
</dbReference>
<dbReference type="GO" id="GO:0004339">
    <property type="term" value="F:glucan 1,4-alpha-glucosidase activity"/>
    <property type="evidence" value="ECO:0007669"/>
    <property type="project" value="UniProtKB-EC"/>
</dbReference>
<reference evidence="15 16" key="1">
    <citation type="journal article" date="2008" name="PLoS Genet.">
        <title>Genomic islands in the pathogenic filamentous fungus Aspergillus fumigatus.</title>
        <authorList>
            <person name="Fedorova N.D."/>
            <person name="Khaldi N."/>
            <person name="Joardar V.S."/>
            <person name="Maiti R."/>
            <person name="Amedeo P."/>
            <person name="Anderson M.J."/>
            <person name="Crabtree J."/>
            <person name="Silva J.C."/>
            <person name="Badger J.H."/>
            <person name="Albarraq A."/>
            <person name="Angiuoli S."/>
            <person name="Bussey H."/>
            <person name="Bowyer P."/>
            <person name="Cotty P.J."/>
            <person name="Dyer P.S."/>
            <person name="Egan A."/>
            <person name="Galens K."/>
            <person name="Fraser-Liggett C.M."/>
            <person name="Haas B.J."/>
            <person name="Inman J.M."/>
            <person name="Kent R."/>
            <person name="Lemieux S."/>
            <person name="Malavazi I."/>
            <person name="Orvis J."/>
            <person name="Roemer T."/>
            <person name="Ronning C.M."/>
            <person name="Sundaram J.P."/>
            <person name="Sutton G."/>
            <person name="Turner G."/>
            <person name="Venter J.C."/>
            <person name="White O.R."/>
            <person name="Whitty B.R."/>
            <person name="Youngman P."/>
            <person name="Wolfe K.H."/>
            <person name="Goldman G.H."/>
            <person name="Wortman J.R."/>
            <person name="Jiang B."/>
            <person name="Denning D.W."/>
            <person name="Nierman W.C."/>
        </authorList>
    </citation>
    <scope>NUCLEOTIDE SEQUENCE [LARGE SCALE GENOMIC DNA]</scope>
    <source>
        <strain evidence="16">ATCC 1007 / CBS 513.65 / DSM 816 / NCTC 3887 / NRRL 1</strain>
    </source>
</reference>
<dbReference type="OrthoDB" id="6123450at2759"/>
<evidence type="ECO:0000256" key="10">
    <source>
        <dbReference type="PIRSR" id="PIRSR001031-1"/>
    </source>
</evidence>
<dbReference type="CDD" id="cd05811">
    <property type="entry name" value="CBM20_glucoamylase"/>
    <property type="match status" value="1"/>
</dbReference>
<dbReference type="InterPro" id="IPR046966">
    <property type="entry name" value="Glucoamylase_active_site"/>
</dbReference>
<dbReference type="KEGG" id="act:ACLA_094080"/>
<evidence type="ECO:0000256" key="1">
    <source>
        <dbReference type="ARBA" id="ARBA00001863"/>
    </source>
</evidence>
<dbReference type="InterPro" id="IPR008291">
    <property type="entry name" value="Glucoamylase_SBD"/>
</dbReference>
<evidence type="ECO:0000256" key="6">
    <source>
        <dbReference type="ARBA" id="ARBA00023277"/>
    </source>
</evidence>